<keyword evidence="1" id="KW-0479">Metal-binding</keyword>
<dbReference type="SUPFAM" id="SSF57756">
    <property type="entry name" value="Retrovirus zinc finger-like domains"/>
    <property type="match status" value="1"/>
</dbReference>
<evidence type="ECO:0000313" key="5">
    <source>
        <dbReference type="Proteomes" id="UP000595140"/>
    </source>
</evidence>
<dbReference type="InterPro" id="IPR054722">
    <property type="entry name" value="PolX-like_BBD"/>
</dbReference>
<evidence type="ECO:0000256" key="1">
    <source>
        <dbReference type="PROSITE-ProRule" id="PRU00047"/>
    </source>
</evidence>
<keyword evidence="1" id="KW-0863">Zinc-finger</keyword>
<dbReference type="OrthoDB" id="8042871at2759"/>
<evidence type="ECO:0000313" key="4">
    <source>
        <dbReference type="EMBL" id="VFQ69262.1"/>
    </source>
</evidence>
<dbReference type="GO" id="GO:0003676">
    <property type="term" value="F:nucleic acid binding"/>
    <property type="evidence" value="ECO:0007669"/>
    <property type="project" value="InterPro"/>
</dbReference>
<dbReference type="Pfam" id="PF14223">
    <property type="entry name" value="Retrotran_gag_2"/>
    <property type="match status" value="1"/>
</dbReference>
<proteinExistence type="predicted"/>
<evidence type="ECO:0000256" key="2">
    <source>
        <dbReference type="SAM" id="MobiDB-lite"/>
    </source>
</evidence>
<dbReference type="AlphaFoldDB" id="A0A484L0L8"/>
<dbReference type="PANTHER" id="PTHR47592:SF27">
    <property type="entry name" value="OS08G0421700 PROTEIN"/>
    <property type="match status" value="1"/>
</dbReference>
<dbReference type="GO" id="GO:0008270">
    <property type="term" value="F:zinc ion binding"/>
    <property type="evidence" value="ECO:0007669"/>
    <property type="project" value="UniProtKB-KW"/>
</dbReference>
<dbReference type="EMBL" id="OOIL02000779">
    <property type="protein sequence ID" value="VFQ69262.1"/>
    <property type="molecule type" value="Genomic_DNA"/>
</dbReference>
<organism evidence="4 5">
    <name type="scientific">Cuscuta campestris</name>
    <dbReference type="NCBI Taxonomy" id="132261"/>
    <lineage>
        <taxon>Eukaryota</taxon>
        <taxon>Viridiplantae</taxon>
        <taxon>Streptophyta</taxon>
        <taxon>Embryophyta</taxon>
        <taxon>Tracheophyta</taxon>
        <taxon>Spermatophyta</taxon>
        <taxon>Magnoliopsida</taxon>
        <taxon>eudicotyledons</taxon>
        <taxon>Gunneridae</taxon>
        <taxon>Pentapetalae</taxon>
        <taxon>asterids</taxon>
        <taxon>lamiids</taxon>
        <taxon>Solanales</taxon>
        <taxon>Convolvulaceae</taxon>
        <taxon>Cuscuteae</taxon>
        <taxon>Cuscuta</taxon>
        <taxon>Cuscuta subgen. Grammica</taxon>
        <taxon>Cuscuta sect. Cleistogrammica</taxon>
    </lineage>
</organism>
<evidence type="ECO:0000259" key="3">
    <source>
        <dbReference type="PROSITE" id="PS50158"/>
    </source>
</evidence>
<feature type="region of interest" description="Disordered" evidence="2">
    <location>
        <begin position="239"/>
        <end position="263"/>
    </location>
</feature>
<dbReference type="Pfam" id="PF00098">
    <property type="entry name" value="zf-CCHC"/>
    <property type="match status" value="1"/>
</dbReference>
<dbReference type="Pfam" id="PF22936">
    <property type="entry name" value="Pol_BBD"/>
    <property type="match status" value="1"/>
</dbReference>
<dbReference type="Proteomes" id="UP000595140">
    <property type="component" value="Unassembled WGS sequence"/>
</dbReference>
<dbReference type="PROSITE" id="PS50158">
    <property type="entry name" value="ZF_CCHC"/>
    <property type="match status" value="1"/>
</dbReference>
<protein>
    <recommendedName>
        <fullName evidence="3">CCHC-type domain-containing protein</fullName>
    </recommendedName>
</protein>
<feature type="domain" description="CCHC-type" evidence="3">
    <location>
        <begin position="270"/>
        <end position="284"/>
    </location>
</feature>
<sequence length="600" mass="66862">MASDHVLVTQRRLDEAIPILATVGNDELATTLVADCINRVAETWDVDKLKRLLIPQDVAHVLRLPINLKRALKGDEAKPEKMSDNDWHELCEKCVSTIRLCIADSVVNCVIDEESPAAIWEKLEKLYMAKSLTNKLLLKRRLYRLRMEDEDTLVGHMNVFNGLIDELKWVDVKISEEDQALLLLNSLPDSYEIYVDTILCGKDTITLEQAQSALLSFDARRKDKAGVQSDDAVAAIAHGGGRGRSSIRDYKSKHGRSKSQNAPKNEVRYYKCGELGHIRRDCPKKREGKNDANLVRDGETGSSLGNESDELFMVANSYDEASGNDWVLDSACVSHMCSRKEHLKTLQEGMTKILRLADNSTVAVMGVGVVKMKMFDGVVRTLGNVAYVPKLRRNLISLSQLDSEGYEYKARRGVVRVTKGSTVVIKGELDHGLYRMVGHTAKNGLDHKSSRRVSFGVAILGKGGDPAACNSLQELLQLRCPSWSCIWCLGYVGPSGSRATLLCRSLKCRCPTRQSSLLWEWSLNGLVKMKDFDSKCVPPVVRWDNHFSFSCALSNPRGVFVAGLSGRRQGVQNSLFAEALHVLRKGYSWLRDRGDFGLCT</sequence>
<keyword evidence="1" id="KW-0862">Zinc</keyword>
<dbReference type="InterPro" id="IPR001878">
    <property type="entry name" value="Znf_CCHC"/>
</dbReference>
<dbReference type="PANTHER" id="PTHR47592">
    <property type="entry name" value="PBF68 PROTEIN"/>
    <property type="match status" value="1"/>
</dbReference>
<name>A0A484L0L8_9ASTE</name>
<dbReference type="InterPro" id="IPR036875">
    <property type="entry name" value="Znf_CCHC_sf"/>
</dbReference>
<dbReference type="Gene3D" id="4.10.60.10">
    <property type="entry name" value="Zinc finger, CCHC-type"/>
    <property type="match status" value="1"/>
</dbReference>
<keyword evidence="5" id="KW-1185">Reference proteome</keyword>
<accession>A0A484L0L8</accession>
<gene>
    <name evidence="4" type="ORF">CCAM_LOCUS11038</name>
</gene>
<reference evidence="4 5" key="1">
    <citation type="submission" date="2018-04" db="EMBL/GenBank/DDBJ databases">
        <authorList>
            <person name="Vogel A."/>
        </authorList>
    </citation>
    <scope>NUCLEOTIDE SEQUENCE [LARGE SCALE GENOMIC DNA]</scope>
</reference>